<feature type="transmembrane region" description="Helical" evidence="2">
    <location>
        <begin position="247"/>
        <end position="269"/>
    </location>
</feature>
<keyword evidence="2" id="KW-1133">Transmembrane helix</keyword>
<protein>
    <submittedName>
        <fullName evidence="3">DUF898 domain-containing protein</fullName>
    </submittedName>
</protein>
<keyword evidence="2" id="KW-0812">Transmembrane</keyword>
<dbReference type="Proteomes" id="UP001198862">
    <property type="component" value="Unassembled WGS sequence"/>
</dbReference>
<name>A0ABS8L2P8_9HYPH</name>
<feature type="transmembrane region" description="Helical" evidence="2">
    <location>
        <begin position="344"/>
        <end position="366"/>
    </location>
</feature>
<reference evidence="3 4" key="1">
    <citation type="submission" date="2021-11" db="EMBL/GenBank/DDBJ databases">
        <authorList>
            <person name="Lee D.-H."/>
            <person name="Kim S.-B."/>
        </authorList>
    </citation>
    <scope>NUCLEOTIDE SEQUENCE [LARGE SCALE GENOMIC DNA]</scope>
    <source>
        <strain evidence="3 4">KCTC 52223</strain>
    </source>
</reference>
<feature type="transmembrane region" description="Helical" evidence="2">
    <location>
        <begin position="145"/>
        <end position="165"/>
    </location>
</feature>
<evidence type="ECO:0000256" key="1">
    <source>
        <dbReference type="SAM" id="MobiDB-lite"/>
    </source>
</evidence>
<keyword evidence="2" id="KW-0472">Membrane</keyword>
<accession>A0ABS8L2P8</accession>
<keyword evidence="4" id="KW-1185">Reference proteome</keyword>
<dbReference type="EMBL" id="JAJISD010000016">
    <property type="protein sequence ID" value="MCC8432604.1"/>
    <property type="molecule type" value="Genomic_DNA"/>
</dbReference>
<dbReference type="InterPro" id="IPR010295">
    <property type="entry name" value="DUF898"/>
</dbReference>
<comment type="caution">
    <text evidence="3">The sequence shown here is derived from an EMBL/GenBank/DDBJ whole genome shotgun (WGS) entry which is preliminary data.</text>
</comment>
<feature type="transmembrane region" description="Helical" evidence="2">
    <location>
        <begin position="186"/>
        <end position="207"/>
    </location>
</feature>
<dbReference type="Pfam" id="PF05987">
    <property type="entry name" value="DUF898"/>
    <property type="match status" value="1"/>
</dbReference>
<gene>
    <name evidence="3" type="ORF">LJ725_26840</name>
</gene>
<evidence type="ECO:0000313" key="3">
    <source>
        <dbReference type="EMBL" id="MCC8432604.1"/>
    </source>
</evidence>
<evidence type="ECO:0000256" key="2">
    <source>
        <dbReference type="SAM" id="Phobius"/>
    </source>
</evidence>
<organism evidence="3 4">
    <name type="scientific">Reyranella aquatilis</name>
    <dbReference type="NCBI Taxonomy" id="2035356"/>
    <lineage>
        <taxon>Bacteria</taxon>
        <taxon>Pseudomonadati</taxon>
        <taxon>Pseudomonadota</taxon>
        <taxon>Alphaproteobacteria</taxon>
        <taxon>Hyphomicrobiales</taxon>
        <taxon>Reyranellaceae</taxon>
        <taxon>Reyranella</taxon>
    </lineage>
</organism>
<sequence>MSDASSPWQQAAIEQANRSAGEGAGASGPVNPPGGTWNRPDLTPSQPVYDGRLGELYAIYLRHLALMLVTLGWSRFWGRTRIRRYVWNHMSVLGDRFEYRGRGRELLIGFLLALLLIAAWAGLMYVVWIYVFHEKPFASFGMFDIFSLSVFLIGFPLAYVGHYAGLRYKLSRTRWRGIRCGMAGSAWRYGAIATFLHFANASTAYLLTPVVSVNLARPRIVNARVGTQGFAFAGSAGDIYGRYLGYYFLNIVAWIVAAGATFALIGGTIESLGFTFADVQKLFSHPSLRTLVVVLAIGFAAYLVFGLLILPLRCWWQAYLMRYLVTRSRAGNVLFATALSTRQMWGFLVLNYLIVLLTLGIGWPWVMHRTMKLIAGQLWIYGAPLSDDIRQPTDLGPTYGEGLLDLFDVSGV</sequence>
<feature type="transmembrane region" description="Helical" evidence="2">
    <location>
        <begin position="57"/>
        <end position="77"/>
    </location>
</feature>
<feature type="region of interest" description="Disordered" evidence="1">
    <location>
        <begin position="11"/>
        <end position="41"/>
    </location>
</feature>
<evidence type="ECO:0000313" key="4">
    <source>
        <dbReference type="Proteomes" id="UP001198862"/>
    </source>
</evidence>
<dbReference type="RefSeq" id="WP_230554025.1">
    <property type="nucleotide sequence ID" value="NZ_JAJISD010000016.1"/>
</dbReference>
<feature type="transmembrane region" description="Helical" evidence="2">
    <location>
        <begin position="106"/>
        <end position="133"/>
    </location>
</feature>
<proteinExistence type="predicted"/>
<feature type="transmembrane region" description="Helical" evidence="2">
    <location>
        <begin position="290"/>
        <end position="312"/>
    </location>
</feature>